<evidence type="ECO:0000256" key="2">
    <source>
        <dbReference type="ARBA" id="ARBA00022475"/>
    </source>
</evidence>
<comment type="caution">
    <text evidence="11">The sequence shown here is derived from an EMBL/GenBank/DDBJ whole genome shotgun (WGS) entry which is preliminary data.</text>
</comment>
<dbReference type="PRINTS" id="PR00781">
    <property type="entry name" value="LIPOSIGPTASE"/>
</dbReference>
<comment type="caution">
    <text evidence="9">Lacks conserved residue(s) required for the propagation of feature annotation.</text>
</comment>
<evidence type="ECO:0000256" key="9">
    <source>
        <dbReference type="HAMAP-Rule" id="MF_00161"/>
    </source>
</evidence>
<dbReference type="GO" id="GO:0005886">
    <property type="term" value="C:plasma membrane"/>
    <property type="evidence" value="ECO:0007669"/>
    <property type="project" value="UniProtKB-SubCell"/>
</dbReference>
<dbReference type="GO" id="GO:0004190">
    <property type="term" value="F:aspartic-type endopeptidase activity"/>
    <property type="evidence" value="ECO:0007669"/>
    <property type="project" value="UniProtKB-UniRule"/>
</dbReference>
<keyword evidence="12" id="KW-1185">Reference proteome</keyword>
<evidence type="ECO:0000256" key="3">
    <source>
        <dbReference type="ARBA" id="ARBA00022670"/>
    </source>
</evidence>
<dbReference type="RefSeq" id="WP_113921183.1">
    <property type="nucleotide sequence ID" value="NZ_QNRX01000014.1"/>
</dbReference>
<dbReference type="GO" id="GO:0006508">
    <property type="term" value="P:proteolysis"/>
    <property type="evidence" value="ECO:0007669"/>
    <property type="project" value="UniProtKB-KW"/>
</dbReference>
<proteinExistence type="inferred from homology"/>
<evidence type="ECO:0000256" key="6">
    <source>
        <dbReference type="ARBA" id="ARBA00022801"/>
    </source>
</evidence>
<feature type="transmembrane region" description="Helical" evidence="9">
    <location>
        <begin position="123"/>
        <end position="139"/>
    </location>
</feature>
<gene>
    <name evidence="9" type="primary">lspA</name>
    <name evidence="11" type="ORF">DES36_11438</name>
</gene>
<dbReference type="OrthoDB" id="9810259at2"/>
<feature type="transmembrane region" description="Helical" evidence="9">
    <location>
        <begin position="58"/>
        <end position="78"/>
    </location>
</feature>
<keyword evidence="6 9" id="KW-0378">Hydrolase</keyword>
<evidence type="ECO:0000256" key="4">
    <source>
        <dbReference type="ARBA" id="ARBA00022692"/>
    </source>
</evidence>
<organism evidence="11 12">
    <name type="scientific">Alkalibaculum bacchi</name>
    <dbReference type="NCBI Taxonomy" id="645887"/>
    <lineage>
        <taxon>Bacteria</taxon>
        <taxon>Bacillati</taxon>
        <taxon>Bacillota</taxon>
        <taxon>Clostridia</taxon>
        <taxon>Eubacteriales</taxon>
        <taxon>Eubacteriaceae</taxon>
        <taxon>Alkalibaculum</taxon>
    </lineage>
</organism>
<dbReference type="AlphaFoldDB" id="A0A366I2D9"/>
<dbReference type="InterPro" id="IPR001872">
    <property type="entry name" value="Peptidase_A8"/>
</dbReference>
<evidence type="ECO:0000313" key="11">
    <source>
        <dbReference type="EMBL" id="RBP61356.1"/>
    </source>
</evidence>
<dbReference type="Pfam" id="PF01252">
    <property type="entry name" value="Peptidase_A8"/>
    <property type="match status" value="1"/>
</dbReference>
<feature type="active site" evidence="9">
    <location>
        <position position="128"/>
    </location>
</feature>
<dbReference type="UniPathway" id="UPA00665"/>
<feature type="active site" evidence="9">
    <location>
        <position position="112"/>
    </location>
</feature>
<dbReference type="EMBL" id="QNRX01000014">
    <property type="protein sequence ID" value="RBP61356.1"/>
    <property type="molecule type" value="Genomic_DNA"/>
</dbReference>
<keyword evidence="8 9" id="KW-0472">Membrane</keyword>
<keyword evidence="2 9" id="KW-1003">Cell membrane</keyword>
<reference evidence="11 12" key="1">
    <citation type="submission" date="2018-06" db="EMBL/GenBank/DDBJ databases">
        <title>Genomic Encyclopedia of Type Strains, Phase IV (KMG-IV): sequencing the most valuable type-strain genomes for metagenomic binning, comparative biology and taxonomic classification.</title>
        <authorList>
            <person name="Goeker M."/>
        </authorList>
    </citation>
    <scope>NUCLEOTIDE SEQUENCE [LARGE SCALE GENOMIC DNA]</scope>
    <source>
        <strain evidence="11 12">DSM 22112</strain>
    </source>
</reference>
<evidence type="ECO:0000256" key="5">
    <source>
        <dbReference type="ARBA" id="ARBA00022750"/>
    </source>
</evidence>
<dbReference type="NCBIfam" id="TIGR00077">
    <property type="entry name" value="lspA"/>
    <property type="match status" value="1"/>
</dbReference>
<accession>A0A366I2D9</accession>
<dbReference type="EC" id="3.4.23.36" evidence="9"/>
<keyword evidence="7 9" id="KW-1133">Transmembrane helix</keyword>
<keyword evidence="5 9" id="KW-0064">Aspartyl protease</keyword>
<keyword evidence="4 9" id="KW-0812">Transmembrane</keyword>
<name>A0A366I2D9_9FIRM</name>
<evidence type="ECO:0000256" key="7">
    <source>
        <dbReference type="ARBA" id="ARBA00022989"/>
    </source>
</evidence>
<comment type="catalytic activity">
    <reaction evidence="9">
        <text>Release of signal peptides from bacterial membrane prolipoproteins. Hydrolyzes -Xaa-Yaa-Zaa-|-(S,diacylglyceryl)Cys-, in which Xaa is hydrophobic (preferably Leu), and Yaa (Ala or Ser) and Zaa (Gly or Ala) have small, neutral side chains.</text>
        <dbReference type="EC" id="3.4.23.36"/>
    </reaction>
</comment>
<protein>
    <recommendedName>
        <fullName evidence="9">Lipoprotein signal peptidase</fullName>
        <ecNumber evidence="9">3.4.23.36</ecNumber>
    </recommendedName>
    <alternativeName>
        <fullName evidence="9">Prolipoprotein signal peptidase</fullName>
    </alternativeName>
    <alternativeName>
        <fullName evidence="9">Signal peptidase II</fullName>
        <shortName evidence="9">SPase II</shortName>
    </alternativeName>
</protein>
<comment type="pathway">
    <text evidence="9">Protein modification; lipoprotein biosynthesis (signal peptide cleavage).</text>
</comment>
<evidence type="ECO:0000256" key="8">
    <source>
        <dbReference type="ARBA" id="ARBA00023136"/>
    </source>
</evidence>
<dbReference type="PANTHER" id="PTHR33695:SF1">
    <property type="entry name" value="LIPOPROTEIN SIGNAL PEPTIDASE"/>
    <property type="match status" value="1"/>
</dbReference>
<evidence type="ECO:0000256" key="1">
    <source>
        <dbReference type="ARBA" id="ARBA00006139"/>
    </source>
</evidence>
<dbReference type="HAMAP" id="MF_00161">
    <property type="entry name" value="LspA"/>
    <property type="match status" value="1"/>
</dbReference>
<comment type="function">
    <text evidence="9">This protein specifically catalyzes the removal of signal peptides from prolipoproteins.</text>
</comment>
<dbReference type="PANTHER" id="PTHR33695">
    <property type="entry name" value="LIPOPROTEIN SIGNAL PEPTIDASE"/>
    <property type="match status" value="1"/>
</dbReference>
<dbReference type="Proteomes" id="UP000253490">
    <property type="component" value="Unassembled WGS sequence"/>
</dbReference>
<evidence type="ECO:0000256" key="10">
    <source>
        <dbReference type="RuleBase" id="RU004181"/>
    </source>
</evidence>
<feature type="transmembrane region" description="Helical" evidence="9">
    <location>
        <begin position="84"/>
        <end position="102"/>
    </location>
</feature>
<sequence>MIYISIIFFIIFMDLSSKKYITEYLKENSFKRITKHFYLNLVVNRGAFLGLLKNRQRLLKTAIALSLLTLLGVLIYYVQNNAEPKMLLALSFIIGGASGNFIDRIHNGYVTDFLYIKYKKLPVFNISDIFIFLGSILLVV</sequence>
<comment type="subcellular location">
    <subcellularLocation>
        <location evidence="9">Cell membrane</location>
        <topology evidence="9">Multi-pass membrane protein</topology>
    </subcellularLocation>
</comment>
<keyword evidence="3 9" id="KW-0645">Protease</keyword>
<evidence type="ECO:0000313" key="12">
    <source>
        <dbReference type="Proteomes" id="UP000253490"/>
    </source>
</evidence>
<comment type="similarity">
    <text evidence="1 9 10">Belongs to the peptidase A8 family.</text>
</comment>